<dbReference type="Gene3D" id="3.50.50.60">
    <property type="entry name" value="FAD/NAD(P)-binding domain"/>
    <property type="match status" value="1"/>
</dbReference>
<dbReference type="SUPFAM" id="SSF51905">
    <property type="entry name" value="FAD/NAD(P)-binding domain"/>
    <property type="match status" value="1"/>
</dbReference>
<protein>
    <recommendedName>
        <fullName evidence="3">FAD-binding domain-containing protein</fullName>
    </recommendedName>
</protein>
<evidence type="ECO:0000259" key="3">
    <source>
        <dbReference type="Pfam" id="PF01494"/>
    </source>
</evidence>
<dbReference type="EMBL" id="VJMJ01000269">
    <property type="protein sequence ID" value="KAF0724543.1"/>
    <property type="molecule type" value="Genomic_DNA"/>
</dbReference>
<dbReference type="PRINTS" id="PR00420">
    <property type="entry name" value="RNGMNOXGNASE"/>
</dbReference>
<dbReference type="GO" id="GO:0005739">
    <property type="term" value="C:mitochondrion"/>
    <property type="evidence" value="ECO:0007669"/>
    <property type="project" value="TreeGrafter"/>
</dbReference>
<dbReference type="PANTHER" id="PTHR43004:SF6">
    <property type="entry name" value="FAD_NAD(P)-BINDING OXIDOREDUCTASE FAMILY PROTEIN"/>
    <property type="match status" value="1"/>
</dbReference>
<dbReference type="InterPro" id="IPR002938">
    <property type="entry name" value="FAD-bd"/>
</dbReference>
<dbReference type="Gene3D" id="3.40.30.120">
    <property type="match status" value="1"/>
</dbReference>
<dbReference type="Pfam" id="PF01494">
    <property type="entry name" value="FAD_binding_3"/>
    <property type="match status" value="1"/>
</dbReference>
<dbReference type="InterPro" id="IPR036188">
    <property type="entry name" value="FAD/NAD-bd_sf"/>
</dbReference>
<keyword evidence="1" id="KW-0285">Flavoprotein</keyword>
<dbReference type="AlphaFoldDB" id="A0A6G0WBC9"/>
<dbReference type="Pfam" id="PF21274">
    <property type="entry name" value="Rng_hyd_C"/>
    <property type="match status" value="1"/>
</dbReference>
<reference evidence="4 5" key="1">
    <citation type="submission" date="2019-07" db="EMBL/GenBank/DDBJ databases">
        <title>Genomics analysis of Aphanomyces spp. identifies a new class of oomycete effector associated with host adaptation.</title>
        <authorList>
            <person name="Gaulin E."/>
        </authorList>
    </citation>
    <scope>NUCLEOTIDE SEQUENCE [LARGE SCALE GENOMIC DNA]</scope>
    <source>
        <strain evidence="4 5">ATCC 201684</strain>
    </source>
</reference>
<name>A0A6G0WBC9_9STRA</name>
<evidence type="ECO:0000256" key="1">
    <source>
        <dbReference type="ARBA" id="ARBA00022630"/>
    </source>
</evidence>
<feature type="domain" description="FAD-binding" evidence="3">
    <location>
        <begin position="7"/>
        <end position="378"/>
    </location>
</feature>
<evidence type="ECO:0000256" key="2">
    <source>
        <dbReference type="ARBA" id="ARBA00022827"/>
    </source>
</evidence>
<dbReference type="VEuPathDB" id="FungiDB:AeMF1_016247"/>
<dbReference type="Proteomes" id="UP000481153">
    <property type="component" value="Unassembled WGS sequence"/>
</dbReference>
<dbReference type="GO" id="GO:0071949">
    <property type="term" value="F:FAD binding"/>
    <property type="evidence" value="ECO:0007669"/>
    <property type="project" value="InterPro"/>
</dbReference>
<gene>
    <name evidence="4" type="ORF">Ae201684_016836</name>
</gene>
<proteinExistence type="predicted"/>
<keyword evidence="2" id="KW-0274">FAD</keyword>
<comment type="caution">
    <text evidence="4">The sequence shown here is derived from an EMBL/GenBank/DDBJ whole genome shotgun (WGS) entry which is preliminary data.</text>
</comment>
<dbReference type="GO" id="GO:0016709">
    <property type="term" value="F:oxidoreductase activity, acting on paired donors, with incorporation or reduction of molecular oxygen, NAD(P)H as one donor, and incorporation of one atom of oxygen"/>
    <property type="evidence" value="ECO:0007669"/>
    <property type="project" value="UniProtKB-ARBA"/>
</dbReference>
<evidence type="ECO:0000313" key="4">
    <source>
        <dbReference type="EMBL" id="KAF0724543.1"/>
    </source>
</evidence>
<keyword evidence="5" id="KW-1185">Reference proteome</keyword>
<sequence length="632" mass="70048">MLGRRQAKVLITGGGPVGLTLGLLLEHVYKVPVDIVERQMQPTQHPQAHFMNLRTMEILRTHLPRLHDRILDIAAPPHEWRDYVYCSRVINGELARIDQFGPDIVRTRSPSFRNELLESLHGISPAQPVHFPQNKFETILSEYAAENGVHVRRGEALENLKVSDSKIHVGFARSQDEAAYDYVVGADGAHSKVRSLLGIPMEGPPPLQSLVNVHFTSHELSNHARKAPAMLYFVFNPQVIGVLIAHDLAAGEWVFQIPCFPVKDPSSEYPPSRCIDLIRHAAGGSPSLDVKLHSVGGWRMTAQVAREYATNNDRVFLVGDAAHQFPPAGGFGMNTGIQDAHNLAWKLARDVTSRNATTHHWLKSYSSERRAVAKATKQLSLRNFDRTLRVTTALHLSYDSAKGLNQLTQTPLFKWIPSDLQSTLVSSAMAAGSAHLKTLDNPSSAIGQRLRRRVQEIVSSYQTLGMLFYHADIGYSYAKDAVIDISDRVLNAAHRFKKNQGFSFAPTLQVGQRLPHQWLTDATDQTVCSSLDLPQRAGLDEASLPRFVLLVQPATYDALAPSWSVSDVALVLLQPAEDENQKKNGFVYNEPSELTSAAAVLVRPDGHVAGIWKAQSDVMPSQVEAKCQEWKS</sequence>
<accession>A0A6G0WBC9</accession>
<dbReference type="Gene3D" id="3.30.9.10">
    <property type="entry name" value="D-Amino Acid Oxidase, subunit A, domain 2"/>
    <property type="match status" value="1"/>
</dbReference>
<evidence type="ECO:0000313" key="5">
    <source>
        <dbReference type="Proteomes" id="UP000481153"/>
    </source>
</evidence>
<dbReference type="GO" id="GO:0006744">
    <property type="term" value="P:ubiquinone biosynthetic process"/>
    <property type="evidence" value="ECO:0007669"/>
    <property type="project" value="TreeGrafter"/>
</dbReference>
<dbReference type="InterPro" id="IPR050641">
    <property type="entry name" value="RIFMO-like"/>
</dbReference>
<dbReference type="PANTHER" id="PTHR43004">
    <property type="entry name" value="TRK SYSTEM POTASSIUM UPTAKE PROTEIN"/>
    <property type="match status" value="1"/>
</dbReference>
<organism evidence="4 5">
    <name type="scientific">Aphanomyces euteiches</name>
    <dbReference type="NCBI Taxonomy" id="100861"/>
    <lineage>
        <taxon>Eukaryota</taxon>
        <taxon>Sar</taxon>
        <taxon>Stramenopiles</taxon>
        <taxon>Oomycota</taxon>
        <taxon>Saprolegniomycetes</taxon>
        <taxon>Saprolegniales</taxon>
        <taxon>Verrucalvaceae</taxon>
        <taxon>Aphanomyces</taxon>
    </lineage>
</organism>